<reference evidence="1 2" key="1">
    <citation type="submission" date="2020-08" db="EMBL/GenBank/DDBJ databases">
        <title>Genomic Encyclopedia of Type Strains, Phase III (KMG-III): the genomes of soil and plant-associated and newly described type strains.</title>
        <authorList>
            <person name="Whitman W."/>
        </authorList>
    </citation>
    <scope>NUCLEOTIDE SEQUENCE [LARGE SCALE GENOMIC DNA]</scope>
    <source>
        <strain evidence="1 2">CECT 8571</strain>
    </source>
</reference>
<accession>A0A839US37</accession>
<organism evidence="1 2">
    <name type="scientific">Simiduia aestuariiviva</name>
    <dbReference type="NCBI Taxonomy" id="1510459"/>
    <lineage>
        <taxon>Bacteria</taxon>
        <taxon>Pseudomonadati</taxon>
        <taxon>Pseudomonadota</taxon>
        <taxon>Gammaproteobacteria</taxon>
        <taxon>Cellvibrionales</taxon>
        <taxon>Cellvibrionaceae</taxon>
        <taxon>Simiduia</taxon>
    </lineage>
</organism>
<dbReference type="EMBL" id="JACHXZ010000002">
    <property type="protein sequence ID" value="MBB3168716.1"/>
    <property type="molecule type" value="Genomic_DNA"/>
</dbReference>
<proteinExistence type="predicted"/>
<evidence type="ECO:0000313" key="2">
    <source>
        <dbReference type="Proteomes" id="UP000559987"/>
    </source>
</evidence>
<name>A0A839US37_9GAMM</name>
<comment type="caution">
    <text evidence="1">The sequence shown here is derived from an EMBL/GenBank/DDBJ whole genome shotgun (WGS) entry which is preliminary data.</text>
</comment>
<keyword evidence="2" id="KW-1185">Reference proteome</keyword>
<gene>
    <name evidence="1" type="ORF">FHS30_001900</name>
</gene>
<evidence type="ECO:0000313" key="1">
    <source>
        <dbReference type="EMBL" id="MBB3168716.1"/>
    </source>
</evidence>
<dbReference type="AlphaFoldDB" id="A0A839US37"/>
<sequence length="39" mass="4356">MPPTNANVRQPVKPLCTLPSYYGSIQYSQATIATRAFNR</sequence>
<protein>
    <submittedName>
        <fullName evidence="1">Uncharacterized protein</fullName>
    </submittedName>
</protein>
<dbReference type="Proteomes" id="UP000559987">
    <property type="component" value="Unassembled WGS sequence"/>
</dbReference>